<proteinExistence type="predicted"/>
<dbReference type="AlphaFoldDB" id="A0A9N9I5X2"/>
<name>A0A9N9I5X2_FUNMO</name>
<feature type="non-terminal residue" evidence="2">
    <location>
        <position position="59"/>
    </location>
</feature>
<evidence type="ECO:0000313" key="2">
    <source>
        <dbReference type="EMBL" id="CAG8721419.1"/>
    </source>
</evidence>
<accession>A0A9N9I5X2</accession>
<feature type="region of interest" description="Disordered" evidence="1">
    <location>
        <begin position="28"/>
        <end position="59"/>
    </location>
</feature>
<organism evidence="2 3">
    <name type="scientific">Funneliformis mosseae</name>
    <name type="common">Endomycorrhizal fungus</name>
    <name type="synonym">Glomus mosseae</name>
    <dbReference type="NCBI Taxonomy" id="27381"/>
    <lineage>
        <taxon>Eukaryota</taxon>
        <taxon>Fungi</taxon>
        <taxon>Fungi incertae sedis</taxon>
        <taxon>Mucoromycota</taxon>
        <taxon>Glomeromycotina</taxon>
        <taxon>Glomeromycetes</taxon>
        <taxon>Glomerales</taxon>
        <taxon>Glomeraceae</taxon>
        <taxon>Funneliformis</taxon>
    </lineage>
</organism>
<evidence type="ECO:0000313" key="3">
    <source>
        <dbReference type="Proteomes" id="UP000789375"/>
    </source>
</evidence>
<protein>
    <submittedName>
        <fullName evidence="2">4002_t:CDS:1</fullName>
    </submittedName>
</protein>
<dbReference type="Proteomes" id="UP000789375">
    <property type="component" value="Unassembled WGS sequence"/>
</dbReference>
<sequence>TSGKDFGDSFWSRAIIFFGRPLELAASASTQPTKKNKSQKLSRVIEKTKKCSTKSGKKR</sequence>
<dbReference type="EMBL" id="CAJVPP010013601">
    <property type="protein sequence ID" value="CAG8721419.1"/>
    <property type="molecule type" value="Genomic_DNA"/>
</dbReference>
<feature type="non-terminal residue" evidence="2">
    <location>
        <position position="1"/>
    </location>
</feature>
<evidence type="ECO:0000256" key="1">
    <source>
        <dbReference type="SAM" id="MobiDB-lite"/>
    </source>
</evidence>
<gene>
    <name evidence="2" type="ORF">FMOSSE_LOCUS15017</name>
</gene>
<keyword evidence="3" id="KW-1185">Reference proteome</keyword>
<comment type="caution">
    <text evidence="2">The sequence shown here is derived from an EMBL/GenBank/DDBJ whole genome shotgun (WGS) entry which is preliminary data.</text>
</comment>
<feature type="compositionally biased region" description="Basic residues" evidence="1">
    <location>
        <begin position="50"/>
        <end position="59"/>
    </location>
</feature>
<reference evidence="2" key="1">
    <citation type="submission" date="2021-06" db="EMBL/GenBank/DDBJ databases">
        <authorList>
            <person name="Kallberg Y."/>
            <person name="Tangrot J."/>
            <person name="Rosling A."/>
        </authorList>
    </citation>
    <scope>NUCLEOTIDE SEQUENCE</scope>
    <source>
        <strain evidence="2">87-6 pot B 2015</strain>
    </source>
</reference>